<sequence length="356" mass="38110">MSQVGRVRMQGIVKRHGAFTALHGVDLDIQPGEFFALLGPSGSGKTTTLRILAGLEAVNAGHVLLDDADMTHAAPGARDVAMVFQSYALYPHMTVAENIGFPLKMVRTPAAEIARAVREAAEKVDIAHLLARRPGQLSGGQQQRCALARAIVRKPKLFLLDEPLSNLDAKLRVETRAELRRLQRSLGVTAVYVTHDQEEAMTVADRMAVFMEGRVVQVGTPKEIFARPADVKVAAFIGTPPMNMLPARLQAGRLEVAGASFAVPTPAGAPAGDITVGVRPGDLRIDVEGVVRDGIAATVEFVEDLGDSAIVNLKVGDQRLKARRESAADLAEGQAVRLTFAPSALHMFDRATGLRI</sequence>
<protein>
    <recommendedName>
        <fullName evidence="7">ABC transporter domain-containing protein</fullName>
    </recommendedName>
</protein>
<keyword evidence="3" id="KW-0547">Nucleotide-binding</keyword>
<dbReference type="InterPro" id="IPR003593">
    <property type="entry name" value="AAA+_ATPase"/>
</dbReference>
<dbReference type="GO" id="GO:0016887">
    <property type="term" value="F:ATP hydrolysis activity"/>
    <property type="evidence" value="ECO:0007669"/>
    <property type="project" value="InterPro"/>
</dbReference>
<dbReference type="STRING" id="463014.BAU07_13250"/>
<organism evidence="8 9">
    <name type="scientific">Bordetella flabilis</name>
    <dbReference type="NCBI Taxonomy" id="463014"/>
    <lineage>
        <taxon>Bacteria</taxon>
        <taxon>Pseudomonadati</taxon>
        <taxon>Pseudomonadota</taxon>
        <taxon>Betaproteobacteria</taxon>
        <taxon>Burkholderiales</taxon>
        <taxon>Alcaligenaceae</taxon>
        <taxon>Bordetella</taxon>
    </lineage>
</organism>
<keyword evidence="6" id="KW-0472">Membrane</keyword>
<dbReference type="InterPro" id="IPR012340">
    <property type="entry name" value="NA-bd_OB-fold"/>
</dbReference>
<evidence type="ECO:0000313" key="8">
    <source>
        <dbReference type="EMBL" id="ANN77927.1"/>
    </source>
</evidence>
<keyword evidence="4" id="KW-0067">ATP-binding</keyword>
<dbReference type="InterPro" id="IPR003439">
    <property type="entry name" value="ABC_transporter-like_ATP-bd"/>
</dbReference>
<dbReference type="AlphaFoldDB" id="A0A193GD25"/>
<evidence type="ECO:0000256" key="5">
    <source>
        <dbReference type="ARBA" id="ARBA00022967"/>
    </source>
</evidence>
<keyword evidence="1" id="KW-0813">Transport</keyword>
<evidence type="ECO:0000256" key="4">
    <source>
        <dbReference type="ARBA" id="ARBA00022840"/>
    </source>
</evidence>
<dbReference type="Proteomes" id="UP000091926">
    <property type="component" value="Chromosome"/>
</dbReference>
<evidence type="ECO:0000256" key="6">
    <source>
        <dbReference type="ARBA" id="ARBA00023136"/>
    </source>
</evidence>
<dbReference type="Pfam" id="PF08402">
    <property type="entry name" value="TOBE_2"/>
    <property type="match status" value="1"/>
</dbReference>
<dbReference type="Pfam" id="PF00005">
    <property type="entry name" value="ABC_tran"/>
    <property type="match status" value="1"/>
</dbReference>
<dbReference type="FunFam" id="3.40.50.300:FF:000042">
    <property type="entry name" value="Maltose/maltodextrin ABC transporter, ATP-binding protein"/>
    <property type="match status" value="1"/>
</dbReference>
<reference evidence="8 9" key="1">
    <citation type="submission" date="2016-06" db="EMBL/GenBank/DDBJ databases">
        <title>Complete genome sequences of Bordetella bronchialis and Bordetella flabilis.</title>
        <authorList>
            <person name="LiPuma J.J."/>
            <person name="Spilker T."/>
        </authorList>
    </citation>
    <scope>NUCLEOTIDE SEQUENCE [LARGE SCALE GENOMIC DNA]</scope>
    <source>
        <strain evidence="8 9">AU10664</strain>
    </source>
</reference>
<dbReference type="KEGG" id="bfz:BAU07_13250"/>
<dbReference type="SUPFAM" id="SSF50331">
    <property type="entry name" value="MOP-like"/>
    <property type="match status" value="1"/>
</dbReference>
<feature type="domain" description="ABC transporter" evidence="7">
    <location>
        <begin position="7"/>
        <end position="237"/>
    </location>
</feature>
<evidence type="ECO:0000256" key="3">
    <source>
        <dbReference type="ARBA" id="ARBA00022741"/>
    </source>
</evidence>
<accession>A0A193GD25</accession>
<keyword evidence="2" id="KW-1003">Cell membrane</keyword>
<name>A0A193GD25_9BORD</name>
<dbReference type="InterPro" id="IPR013611">
    <property type="entry name" value="Transp-assoc_OB_typ2"/>
</dbReference>
<dbReference type="GO" id="GO:0005524">
    <property type="term" value="F:ATP binding"/>
    <property type="evidence" value="ECO:0007669"/>
    <property type="project" value="UniProtKB-KW"/>
</dbReference>
<dbReference type="InterPro" id="IPR047641">
    <property type="entry name" value="ABC_transpr_MalK/UgpC-like"/>
</dbReference>
<gene>
    <name evidence="8" type="ORF">BAU07_13250</name>
</gene>
<dbReference type="InterPro" id="IPR027417">
    <property type="entry name" value="P-loop_NTPase"/>
</dbReference>
<keyword evidence="9" id="KW-1185">Reference proteome</keyword>
<dbReference type="SMART" id="SM00382">
    <property type="entry name" value="AAA"/>
    <property type="match status" value="1"/>
</dbReference>
<dbReference type="SUPFAM" id="SSF52540">
    <property type="entry name" value="P-loop containing nucleoside triphosphate hydrolases"/>
    <property type="match status" value="1"/>
</dbReference>
<keyword evidence="5" id="KW-1278">Translocase</keyword>
<dbReference type="RefSeq" id="WP_066658433.1">
    <property type="nucleotide sequence ID" value="NZ_CBCSCL010000001.1"/>
</dbReference>
<dbReference type="Gene3D" id="3.40.50.300">
    <property type="entry name" value="P-loop containing nucleotide triphosphate hydrolases"/>
    <property type="match status" value="1"/>
</dbReference>
<dbReference type="GO" id="GO:0055052">
    <property type="term" value="C:ATP-binding cassette (ABC) transporter complex, substrate-binding subunit-containing"/>
    <property type="evidence" value="ECO:0007669"/>
    <property type="project" value="TreeGrafter"/>
</dbReference>
<dbReference type="GO" id="GO:0140359">
    <property type="term" value="F:ABC-type transporter activity"/>
    <property type="evidence" value="ECO:0007669"/>
    <property type="project" value="UniProtKB-ARBA"/>
</dbReference>
<dbReference type="PANTHER" id="PTHR43875">
    <property type="entry name" value="MALTODEXTRIN IMPORT ATP-BINDING PROTEIN MSMX"/>
    <property type="match status" value="1"/>
</dbReference>
<dbReference type="Gene3D" id="2.40.50.140">
    <property type="entry name" value="Nucleic acid-binding proteins"/>
    <property type="match status" value="1"/>
</dbReference>
<dbReference type="PANTHER" id="PTHR43875:SF15">
    <property type="entry name" value="TREHALOSE IMPORT ATP-BINDING PROTEIN SUGC"/>
    <property type="match status" value="1"/>
</dbReference>
<dbReference type="PROSITE" id="PS50893">
    <property type="entry name" value="ABC_TRANSPORTER_2"/>
    <property type="match status" value="1"/>
</dbReference>
<evidence type="ECO:0000259" key="7">
    <source>
        <dbReference type="PROSITE" id="PS50893"/>
    </source>
</evidence>
<evidence type="ECO:0000256" key="1">
    <source>
        <dbReference type="ARBA" id="ARBA00022448"/>
    </source>
</evidence>
<evidence type="ECO:0000256" key="2">
    <source>
        <dbReference type="ARBA" id="ARBA00022475"/>
    </source>
</evidence>
<dbReference type="EMBL" id="CP016172">
    <property type="protein sequence ID" value="ANN77927.1"/>
    <property type="molecule type" value="Genomic_DNA"/>
</dbReference>
<dbReference type="Gene3D" id="2.40.50.100">
    <property type="match status" value="1"/>
</dbReference>
<evidence type="ECO:0000313" key="9">
    <source>
        <dbReference type="Proteomes" id="UP000091926"/>
    </source>
</evidence>
<dbReference type="InterPro" id="IPR008995">
    <property type="entry name" value="Mo/tungstate-bd_C_term_dom"/>
</dbReference>
<proteinExistence type="predicted"/>